<accession>A0A246RS67</accession>
<evidence type="ECO:0000256" key="5">
    <source>
        <dbReference type="SAM" id="MobiDB-lite"/>
    </source>
</evidence>
<dbReference type="InterPro" id="IPR013752">
    <property type="entry name" value="KPA_reductase"/>
</dbReference>
<feature type="region of interest" description="Disordered" evidence="5">
    <location>
        <begin position="1"/>
        <end position="24"/>
    </location>
</feature>
<dbReference type="FunFam" id="3.40.50.720:FF:000307">
    <property type="entry name" value="2-dehydropantoate 2-reductase"/>
    <property type="match status" value="1"/>
</dbReference>
<dbReference type="UniPathway" id="UPA00028">
    <property type="reaction ID" value="UER00004"/>
</dbReference>
<sequence>MTARPQVGVGAGGTDAGPAGGDGPPVDASIAVVGAGGVGGHLGGRLAAAGHDVRFLARGTTLAALRRTGLRVTGDAGDWVAPALRASDDPRDLGPVDYVLLCVKTPHLPPALDALAPLVGPDTAVVTVQNGVEAPEQVAARIGRARVLPGLARVVATPVAPGEVRYHGPPGALGFAEWDGGASDRVTRLRGLLRRAGVDVLEPGDIWAALWAKFLLVVPVGSLGAATGGATVGELRSRPGTRRMLVTGMREIYETGIALGIALPPDAPDTAVALMDRQPADSTTSLQRDILAGRLSEFDAWTGAVVRLAGRAGRPVPLHAMLHELLATRISRSVGQK</sequence>
<comment type="catalytic activity">
    <reaction evidence="4">
        <text>(R)-pantoate + NADP(+) = 2-dehydropantoate + NADPH + H(+)</text>
        <dbReference type="Rhea" id="RHEA:16233"/>
        <dbReference type="ChEBI" id="CHEBI:11561"/>
        <dbReference type="ChEBI" id="CHEBI:15378"/>
        <dbReference type="ChEBI" id="CHEBI:15980"/>
        <dbReference type="ChEBI" id="CHEBI:57783"/>
        <dbReference type="ChEBI" id="CHEBI:58349"/>
        <dbReference type="EC" id="1.1.1.169"/>
    </reaction>
</comment>
<dbReference type="InterPro" id="IPR013332">
    <property type="entry name" value="KPR_N"/>
</dbReference>
<comment type="pathway">
    <text evidence="4">Cofactor biosynthesis; (R)-pantothenate biosynthesis; (R)-pantoate from 3-methyl-2-oxobutanoate: step 2/2.</text>
</comment>
<keyword evidence="9" id="KW-1185">Reference proteome</keyword>
<gene>
    <name evidence="8" type="ORF">B5D80_03360</name>
</gene>
<dbReference type="OrthoDB" id="9796561at2"/>
<dbReference type="Proteomes" id="UP000197174">
    <property type="component" value="Unassembled WGS sequence"/>
</dbReference>
<dbReference type="EMBL" id="MZMV01000004">
    <property type="protein sequence ID" value="OWV11960.1"/>
    <property type="molecule type" value="Genomic_DNA"/>
</dbReference>
<dbReference type="EC" id="1.1.1.169" evidence="4"/>
<dbReference type="GO" id="GO:0005737">
    <property type="term" value="C:cytoplasm"/>
    <property type="evidence" value="ECO:0007669"/>
    <property type="project" value="TreeGrafter"/>
</dbReference>
<dbReference type="Pfam" id="PF08546">
    <property type="entry name" value="ApbA_C"/>
    <property type="match status" value="1"/>
</dbReference>
<dbReference type="NCBIfam" id="TIGR00745">
    <property type="entry name" value="apbA_panE"/>
    <property type="match status" value="1"/>
</dbReference>
<dbReference type="InterPro" id="IPR051402">
    <property type="entry name" value="KPR-Related"/>
</dbReference>
<dbReference type="PANTHER" id="PTHR21708:SF26">
    <property type="entry name" value="2-DEHYDROPANTOATE 2-REDUCTASE"/>
    <property type="match status" value="1"/>
</dbReference>
<keyword evidence="2 4" id="KW-0521">NADP</keyword>
<dbReference type="NCBIfam" id="NF005091">
    <property type="entry name" value="PRK06522.2-2"/>
    <property type="match status" value="1"/>
</dbReference>
<dbReference type="Gene3D" id="3.40.50.720">
    <property type="entry name" value="NAD(P)-binding Rossmann-like Domain"/>
    <property type="match status" value="1"/>
</dbReference>
<proteinExistence type="inferred from homology"/>
<dbReference type="GO" id="GO:0008677">
    <property type="term" value="F:2-dehydropantoate 2-reductase activity"/>
    <property type="evidence" value="ECO:0007669"/>
    <property type="project" value="UniProtKB-EC"/>
</dbReference>
<comment type="function">
    <text evidence="4">Catalyzes the NADPH-dependent reduction of ketopantoate into pantoic acid.</text>
</comment>
<feature type="compositionally biased region" description="Gly residues" evidence="5">
    <location>
        <begin position="9"/>
        <end position="23"/>
    </location>
</feature>
<comment type="caution">
    <text evidence="8">The sequence shown here is derived from an EMBL/GenBank/DDBJ whole genome shotgun (WGS) entry which is preliminary data.</text>
</comment>
<evidence type="ECO:0000259" key="6">
    <source>
        <dbReference type="Pfam" id="PF02558"/>
    </source>
</evidence>
<dbReference type="InterPro" id="IPR003710">
    <property type="entry name" value="ApbA"/>
</dbReference>
<evidence type="ECO:0000256" key="4">
    <source>
        <dbReference type="RuleBase" id="RU362068"/>
    </source>
</evidence>
<evidence type="ECO:0000313" key="9">
    <source>
        <dbReference type="Proteomes" id="UP000197174"/>
    </source>
</evidence>
<dbReference type="InterPro" id="IPR008927">
    <property type="entry name" value="6-PGluconate_DH-like_C_sf"/>
</dbReference>
<dbReference type="SUPFAM" id="SSF51735">
    <property type="entry name" value="NAD(P)-binding Rossmann-fold domains"/>
    <property type="match status" value="1"/>
</dbReference>
<dbReference type="Gene3D" id="1.10.1040.10">
    <property type="entry name" value="N-(1-d-carboxylethyl)-l-norvaline Dehydrogenase, domain 2"/>
    <property type="match status" value="1"/>
</dbReference>
<dbReference type="AlphaFoldDB" id="A0A246RS67"/>
<keyword evidence="4" id="KW-0566">Pantothenate biosynthesis</keyword>
<dbReference type="Pfam" id="PF02558">
    <property type="entry name" value="ApbA"/>
    <property type="match status" value="1"/>
</dbReference>
<feature type="domain" description="Ketopantoate reductase N-terminal" evidence="6">
    <location>
        <begin position="30"/>
        <end position="179"/>
    </location>
</feature>
<evidence type="ECO:0000256" key="3">
    <source>
        <dbReference type="ARBA" id="ARBA00023002"/>
    </source>
</evidence>
<protein>
    <recommendedName>
        <fullName evidence="4">2-dehydropantoate 2-reductase</fullName>
        <ecNumber evidence="4">1.1.1.169</ecNumber>
    </recommendedName>
    <alternativeName>
        <fullName evidence="4">Ketopantoate reductase</fullName>
    </alternativeName>
</protein>
<dbReference type="PANTHER" id="PTHR21708">
    <property type="entry name" value="PROBABLE 2-DEHYDROPANTOATE 2-REDUCTASE"/>
    <property type="match status" value="1"/>
</dbReference>
<dbReference type="InterPro" id="IPR013328">
    <property type="entry name" value="6PGD_dom2"/>
</dbReference>
<feature type="domain" description="Ketopantoate reductase C-terminal" evidence="7">
    <location>
        <begin position="205"/>
        <end position="327"/>
    </location>
</feature>
<dbReference type="RefSeq" id="WP_088642278.1">
    <property type="nucleotide sequence ID" value="NZ_MZMV01000004.1"/>
</dbReference>
<dbReference type="SUPFAM" id="SSF48179">
    <property type="entry name" value="6-phosphogluconate dehydrogenase C-terminal domain-like"/>
    <property type="match status" value="1"/>
</dbReference>
<evidence type="ECO:0000256" key="1">
    <source>
        <dbReference type="ARBA" id="ARBA00007870"/>
    </source>
</evidence>
<keyword evidence="3 4" id="KW-0560">Oxidoreductase</keyword>
<evidence type="ECO:0000313" key="8">
    <source>
        <dbReference type="EMBL" id="OWV11960.1"/>
    </source>
</evidence>
<name>A0A246RS67_9ACTN</name>
<dbReference type="GO" id="GO:0015940">
    <property type="term" value="P:pantothenate biosynthetic process"/>
    <property type="evidence" value="ECO:0007669"/>
    <property type="project" value="UniProtKB-UniPathway"/>
</dbReference>
<comment type="similarity">
    <text evidence="1 4">Belongs to the ketopantoate reductase family.</text>
</comment>
<evidence type="ECO:0000256" key="2">
    <source>
        <dbReference type="ARBA" id="ARBA00022857"/>
    </source>
</evidence>
<evidence type="ECO:0000259" key="7">
    <source>
        <dbReference type="Pfam" id="PF08546"/>
    </source>
</evidence>
<organism evidence="8 9">
    <name type="scientific">Micromonospora wenchangensis</name>
    <dbReference type="NCBI Taxonomy" id="1185415"/>
    <lineage>
        <taxon>Bacteria</taxon>
        <taxon>Bacillati</taxon>
        <taxon>Actinomycetota</taxon>
        <taxon>Actinomycetes</taxon>
        <taxon>Micromonosporales</taxon>
        <taxon>Micromonosporaceae</taxon>
        <taxon>Micromonospora</taxon>
    </lineage>
</organism>
<dbReference type="InterPro" id="IPR036291">
    <property type="entry name" value="NAD(P)-bd_dom_sf"/>
</dbReference>
<reference evidence="8 9" key="1">
    <citation type="submission" date="2017-03" db="EMBL/GenBank/DDBJ databases">
        <title>Whole genome sequence of Micromonospora wenchangensis, isolated from mangrove soil.</title>
        <authorList>
            <person name="Yang H."/>
        </authorList>
    </citation>
    <scope>NUCLEOTIDE SEQUENCE [LARGE SCALE GENOMIC DNA]</scope>
    <source>
        <strain evidence="8 9">CCTCC AA 2012002</strain>
    </source>
</reference>